<organism evidence="7 8">
    <name type="scientific">Aphidius gifuensis</name>
    <name type="common">Parasitoid wasp</name>
    <dbReference type="NCBI Taxonomy" id="684658"/>
    <lineage>
        <taxon>Eukaryota</taxon>
        <taxon>Metazoa</taxon>
        <taxon>Ecdysozoa</taxon>
        <taxon>Arthropoda</taxon>
        <taxon>Hexapoda</taxon>
        <taxon>Insecta</taxon>
        <taxon>Pterygota</taxon>
        <taxon>Neoptera</taxon>
        <taxon>Endopterygota</taxon>
        <taxon>Hymenoptera</taxon>
        <taxon>Apocrita</taxon>
        <taxon>Ichneumonoidea</taxon>
        <taxon>Braconidae</taxon>
        <taxon>Aphidiinae</taxon>
        <taxon>Aphidius</taxon>
    </lineage>
</organism>
<evidence type="ECO:0000256" key="1">
    <source>
        <dbReference type="ARBA" id="ARBA00006438"/>
    </source>
</evidence>
<evidence type="ECO:0000256" key="4">
    <source>
        <dbReference type="SAM" id="MobiDB-lite"/>
    </source>
</evidence>
<evidence type="ECO:0000259" key="6">
    <source>
        <dbReference type="Pfam" id="PF21674"/>
    </source>
</evidence>
<dbReference type="SUPFAM" id="SSF58104">
    <property type="entry name" value="Methyl-accepting chemotaxis protein (MCP) signaling domain"/>
    <property type="match status" value="1"/>
</dbReference>
<accession>A0A834XYX4</accession>
<dbReference type="GO" id="GO:2000060">
    <property type="term" value="P:positive regulation of ubiquitin-dependent protein catabolic process"/>
    <property type="evidence" value="ECO:0007669"/>
    <property type="project" value="TreeGrafter"/>
</dbReference>
<gene>
    <name evidence="7" type="ORF">HCN44_010309</name>
</gene>
<comment type="caution">
    <text evidence="7">The sequence shown here is derived from an EMBL/GenBank/DDBJ whole genome shotgun (WGS) entry which is preliminary data.</text>
</comment>
<feature type="domain" description="CCDC22 N-terminal" evidence="6">
    <location>
        <begin position="1"/>
        <end position="107"/>
    </location>
</feature>
<name>A0A834XYX4_APHGI</name>
<protein>
    <recommendedName>
        <fullName evidence="2">Coiled-coil domain-containing protein 22 homolog</fullName>
    </recommendedName>
</protein>
<dbReference type="OrthoDB" id="10266736at2759"/>
<dbReference type="PANTHER" id="PTHR15668">
    <property type="entry name" value="JM1 PROTEIN"/>
    <property type="match status" value="1"/>
</dbReference>
<evidence type="ECO:0000259" key="5">
    <source>
        <dbReference type="Pfam" id="PF05667"/>
    </source>
</evidence>
<sequence>MEEVDNIIIHSLRQIGCDIDDCTTNLGSFNTELVVDAAVRCLEIIRPGIGISRVLPINMAARFRLGATLAQTCSDLGYRGDIGYQTFLYSSEIDLRKVFIFLIEKLPKESDKEINEPISKIDELEKQVNNIMSNELSCSWLPHNSHNKKTGFIKMPYKSYDIDLPSTSTDLHFQEYYEKYQLQVPEQLIKPDYLLPSIISKCSRDKYGKPTDIIERLEWINSQAIQHTSSYVNNQEDKTMSRFTLNERLQSSEKSSFDEETKTPELINKQKSTTEERQNQEIDRIKLNCEKLKSEIEIIQNDMKKLSNQMTQLNAKQIEEEKKLELRDEEKKNKARTYDLLEDGENNFKKLETIIDAGKKKLINLANQWEKHRAPLIQKYRDEREKYSAKASTSKKKIDQLRQLREKEKELIEECKLKDHQYTQLVAEVQKLPNETNRSAYTQRILEIINNVRKQCDEIDKVLGDTREIQKEINMLTGKLERSFTVVDELIFRNAKTNEASKRAYKLLATLHSDCSELVTLVEETGTTCREIRDLEEQIDSESTKNVEANLERITADLKQMRQETASLTTQLATKNY</sequence>
<feature type="domain" description="CCDC22 coiled-coil" evidence="5">
    <location>
        <begin position="233"/>
        <end position="545"/>
    </location>
</feature>
<proteinExistence type="inferred from homology"/>
<feature type="region of interest" description="Disordered" evidence="4">
    <location>
        <begin position="249"/>
        <end position="279"/>
    </location>
</feature>
<dbReference type="Pfam" id="PF21674">
    <property type="entry name" value="CCDC22_N"/>
    <property type="match status" value="1"/>
</dbReference>
<comment type="similarity">
    <text evidence="1">Belongs to the CCDC22 family.</text>
</comment>
<evidence type="ECO:0000313" key="8">
    <source>
        <dbReference type="Proteomes" id="UP000639338"/>
    </source>
</evidence>
<dbReference type="PANTHER" id="PTHR15668:SF4">
    <property type="entry name" value="COILED-COIL DOMAIN-CONTAINING PROTEIN 22"/>
    <property type="match status" value="1"/>
</dbReference>
<dbReference type="InterPro" id="IPR048348">
    <property type="entry name" value="CCDC22_CC"/>
</dbReference>
<keyword evidence="3" id="KW-0175">Coiled coil</keyword>
<dbReference type="Pfam" id="PF05667">
    <property type="entry name" value="CCDC22_CC"/>
    <property type="match status" value="1"/>
</dbReference>
<feature type="coiled-coil region" evidence="3">
    <location>
        <begin position="532"/>
        <end position="571"/>
    </location>
</feature>
<dbReference type="GO" id="GO:0097602">
    <property type="term" value="F:cullin family protein binding"/>
    <property type="evidence" value="ECO:0007669"/>
    <property type="project" value="TreeGrafter"/>
</dbReference>
<reference evidence="7 8" key="1">
    <citation type="submission" date="2020-08" db="EMBL/GenBank/DDBJ databases">
        <title>Aphidius gifuensis genome sequencing and assembly.</title>
        <authorList>
            <person name="Du Z."/>
        </authorList>
    </citation>
    <scope>NUCLEOTIDE SEQUENCE [LARGE SCALE GENOMIC DNA]</scope>
    <source>
        <strain evidence="7">YNYX2018</strain>
        <tissue evidence="7">Adults</tissue>
    </source>
</reference>
<dbReference type="InterPro" id="IPR008530">
    <property type="entry name" value="CCDC22"/>
</dbReference>
<dbReference type="InterPro" id="IPR048349">
    <property type="entry name" value="CCDC22_N"/>
</dbReference>
<dbReference type="AlphaFoldDB" id="A0A834XYX4"/>
<evidence type="ECO:0000256" key="3">
    <source>
        <dbReference type="SAM" id="Coils"/>
    </source>
</evidence>
<keyword evidence="8" id="KW-1185">Reference proteome</keyword>
<evidence type="ECO:0000313" key="7">
    <source>
        <dbReference type="EMBL" id="KAF7993714.1"/>
    </source>
</evidence>
<feature type="coiled-coil region" evidence="3">
    <location>
        <begin position="377"/>
        <end position="421"/>
    </location>
</feature>
<dbReference type="Proteomes" id="UP000639338">
    <property type="component" value="Unassembled WGS sequence"/>
</dbReference>
<dbReference type="EMBL" id="JACMRX010000003">
    <property type="protein sequence ID" value="KAF7993714.1"/>
    <property type="molecule type" value="Genomic_DNA"/>
</dbReference>
<evidence type="ECO:0000256" key="2">
    <source>
        <dbReference type="ARBA" id="ARBA00017553"/>
    </source>
</evidence>